<feature type="region of interest" description="Disordered" evidence="2">
    <location>
        <begin position="12"/>
        <end position="34"/>
    </location>
</feature>
<protein>
    <submittedName>
        <fullName evidence="3">Uncharacterized protein</fullName>
    </submittedName>
</protein>
<sequence length="580" mass="64915">MRDGLPLLREQSQATDARPEHPPARSGTPPGYTTSWDAIVVTARDARGPWCSACWQHARPGPTCGDCGQNPSMPMPSWDGTPRCVSCYGAARLPCSRCGTLARAERRRPEGPVCLTCVDEVRFTHAECHRCGRLAAVFHQEEARPLCPECAGVNFTYRCPTCSAIGRLLHGQCPRCRALQELDETFAGPDGERSPQLAPLAEVLEQYEQPYSLVLYLRRPGGQLIRAMASGDLECSHKALDALRQTASVQHLRGLLVLAEVLEPREEQLAQFKRDVRVCLEEVADLHDRTVLARYARWHLMPLAHHRLERSGFNRFQREHLRRKLQTAHVLLTHIRRRGNTLDNVTQTLVDRWLIANKSRQNQARSFLLCAATCHLIPRNVAIASATRTVDRSIMSDADRILTALRLETDDSEHITDRVAGCLVLQYGLRTDRLVKLTPDHILVHPEEPGVLGLQLGRDPLWLRPRLSALLQQLINERRPLAAPLRTRKTPYLFPGLRPDQAVTSTTLQRRLTRLGIPSTSKARNGAWLSMVGAVHWKMLADLLGLADGTAHNWHKLNGGDRASYVASRLQASQAPTEPE</sequence>
<dbReference type="Proteomes" id="UP000600365">
    <property type="component" value="Unassembled WGS sequence"/>
</dbReference>
<dbReference type="GO" id="GO:0015074">
    <property type="term" value="P:DNA integration"/>
    <property type="evidence" value="ECO:0007669"/>
    <property type="project" value="InterPro"/>
</dbReference>
<evidence type="ECO:0000256" key="2">
    <source>
        <dbReference type="SAM" id="MobiDB-lite"/>
    </source>
</evidence>
<evidence type="ECO:0000313" key="3">
    <source>
        <dbReference type="EMBL" id="GGN81523.1"/>
    </source>
</evidence>
<comment type="caution">
    <text evidence="3">The sequence shown here is derived from an EMBL/GenBank/DDBJ whole genome shotgun (WGS) entry which is preliminary data.</text>
</comment>
<proteinExistence type="predicted"/>
<keyword evidence="4" id="KW-1185">Reference proteome</keyword>
<dbReference type="GO" id="GO:0003677">
    <property type="term" value="F:DNA binding"/>
    <property type="evidence" value="ECO:0007669"/>
    <property type="project" value="InterPro"/>
</dbReference>
<dbReference type="InterPro" id="IPR011010">
    <property type="entry name" value="DNA_brk_join_enz"/>
</dbReference>
<evidence type="ECO:0000313" key="4">
    <source>
        <dbReference type="Proteomes" id="UP000600365"/>
    </source>
</evidence>
<evidence type="ECO:0000256" key="1">
    <source>
        <dbReference type="ARBA" id="ARBA00023172"/>
    </source>
</evidence>
<reference evidence="3 4" key="1">
    <citation type="journal article" date="2014" name="Int. J. Syst. Evol. Microbiol.">
        <title>Complete genome sequence of Corynebacterium casei LMG S-19264T (=DSM 44701T), isolated from a smear-ripened cheese.</title>
        <authorList>
            <consortium name="US DOE Joint Genome Institute (JGI-PGF)"/>
            <person name="Walter F."/>
            <person name="Albersmeier A."/>
            <person name="Kalinowski J."/>
            <person name="Ruckert C."/>
        </authorList>
    </citation>
    <scope>NUCLEOTIDE SEQUENCE [LARGE SCALE GENOMIC DNA]</scope>
    <source>
        <strain evidence="3 4">CGMCC 4.7111</strain>
    </source>
</reference>
<dbReference type="InterPro" id="IPR013762">
    <property type="entry name" value="Integrase-like_cat_sf"/>
</dbReference>
<gene>
    <name evidence="3" type="ORF">GCM10011579_068200</name>
</gene>
<accession>A0A917YB09</accession>
<dbReference type="EMBL" id="BMMM01000014">
    <property type="protein sequence ID" value="GGN81523.1"/>
    <property type="molecule type" value="Genomic_DNA"/>
</dbReference>
<dbReference type="Gene3D" id="1.10.443.10">
    <property type="entry name" value="Intergrase catalytic core"/>
    <property type="match status" value="1"/>
</dbReference>
<name>A0A917YB09_9ACTN</name>
<organism evidence="3 4">
    <name type="scientific">Streptomyces albiflavescens</name>
    <dbReference type="NCBI Taxonomy" id="1623582"/>
    <lineage>
        <taxon>Bacteria</taxon>
        <taxon>Bacillati</taxon>
        <taxon>Actinomycetota</taxon>
        <taxon>Actinomycetes</taxon>
        <taxon>Kitasatosporales</taxon>
        <taxon>Streptomycetaceae</taxon>
        <taxon>Streptomyces</taxon>
    </lineage>
</organism>
<dbReference type="SUPFAM" id="SSF56349">
    <property type="entry name" value="DNA breaking-rejoining enzymes"/>
    <property type="match status" value="1"/>
</dbReference>
<dbReference type="GO" id="GO:0006310">
    <property type="term" value="P:DNA recombination"/>
    <property type="evidence" value="ECO:0007669"/>
    <property type="project" value="UniProtKB-KW"/>
</dbReference>
<dbReference type="AlphaFoldDB" id="A0A917YB09"/>
<keyword evidence="1" id="KW-0233">DNA recombination</keyword>